<feature type="compositionally biased region" description="Acidic residues" evidence="1">
    <location>
        <begin position="633"/>
        <end position="644"/>
    </location>
</feature>
<feature type="region of interest" description="Disordered" evidence="1">
    <location>
        <begin position="622"/>
        <end position="644"/>
    </location>
</feature>
<dbReference type="AlphaFoldDB" id="A0AA86QSD4"/>
<feature type="region of interest" description="Disordered" evidence="1">
    <location>
        <begin position="409"/>
        <end position="470"/>
    </location>
</feature>
<evidence type="ECO:0000313" key="3">
    <source>
        <dbReference type="EMBL" id="CAL6038622.1"/>
    </source>
</evidence>
<feature type="region of interest" description="Disordered" evidence="1">
    <location>
        <begin position="308"/>
        <end position="344"/>
    </location>
</feature>
<keyword evidence="4" id="KW-1185">Reference proteome</keyword>
<protein>
    <submittedName>
        <fullName evidence="3">Hypothetical_protein</fullName>
    </submittedName>
</protein>
<reference evidence="3 4" key="2">
    <citation type="submission" date="2024-07" db="EMBL/GenBank/DDBJ databases">
        <authorList>
            <person name="Akdeniz Z."/>
        </authorList>
    </citation>
    <scope>NUCLEOTIDE SEQUENCE [LARGE SCALE GENOMIC DNA]</scope>
</reference>
<accession>A0AA86QSD4</accession>
<gene>
    <name evidence="3" type="ORF">HINF_LOCUS37456</name>
    <name evidence="2" type="ORF">HINF_LOCUS48311</name>
</gene>
<feature type="region of interest" description="Disordered" evidence="1">
    <location>
        <begin position="364"/>
        <end position="385"/>
    </location>
</feature>
<name>A0AA86QSD4_9EUKA</name>
<dbReference type="EMBL" id="CATOUU010000934">
    <property type="protein sequence ID" value="CAI9960666.1"/>
    <property type="molecule type" value="Genomic_DNA"/>
</dbReference>
<dbReference type="EMBL" id="CAXDID020000140">
    <property type="protein sequence ID" value="CAL6038622.1"/>
    <property type="molecule type" value="Genomic_DNA"/>
</dbReference>
<dbReference type="Proteomes" id="UP001642409">
    <property type="component" value="Unassembled WGS sequence"/>
</dbReference>
<organism evidence="2">
    <name type="scientific">Hexamita inflata</name>
    <dbReference type="NCBI Taxonomy" id="28002"/>
    <lineage>
        <taxon>Eukaryota</taxon>
        <taxon>Metamonada</taxon>
        <taxon>Diplomonadida</taxon>
        <taxon>Hexamitidae</taxon>
        <taxon>Hexamitinae</taxon>
        <taxon>Hexamita</taxon>
    </lineage>
</organism>
<comment type="caution">
    <text evidence="2">The sequence shown here is derived from an EMBL/GenBank/DDBJ whole genome shotgun (WGS) entry which is preliminary data.</text>
</comment>
<sequence length="695" mass="77660">MQLSLNIQKIGNTLKQFNEERAVSPLHLNIGSLSRYREQFTNQNIYDYFNSPQKPMITSNSPSYKKTLKDFINQPEQEKPYQNLTERIREKTDIRLNNQEIQIQTKAFQKLAIRTQPETFIAQYSKLLDNENDNNLKLSSTSPDLARSLSPFSLKHPLTQSLNLTQFSPTQTQAKLKFTQLIQQEDDDLLSQSLKPAAKIEASVKALFNLQNKFKKESTEILDYKKSKLFQAQKLAEEGQLERQKQLDLEKQIELEKQLKLQQAAEFLLRKQNKPVKPVSFRFEQNTDGTINRIRMKRKPTQTIDMQIQTEEEPPLRPPKQTDEQIQAQNSMQSKNVSAHESNTKVNKSVYMSVHEKTKTVKTLQNGAEETETDPLESSVGQIQGRIRSPPIRSAENSEFQDGAVIEPTDEVQESENQSSSVQMKAKNEKSSSQGIKIPPRGMIGKGILPKGTKLGEASESQQLEQINEEAADLVSEQAPKPRLMAGKPALGPKVVGIKPGIPPRTGSVPQKAAVPAKTPITPQRGPVVAQKTPITPKQPMAQAKTIASPVQRTVASPAIKTPIQKSTTPIQKTLPVPPKGPVVRTPTLPNKTLPVKVPAKAAQVEEEPEVIAEEVNEAQNLQPSSLKNVETEVAETEEPEVIQEEVQNETLEQAETVEVIEEKVEEKPKVGLKIPARPVIPGRPIPKVPPKVSK</sequence>
<proteinExistence type="predicted"/>
<feature type="compositionally biased region" description="Polar residues" evidence="1">
    <location>
        <begin position="324"/>
        <end position="344"/>
    </location>
</feature>
<evidence type="ECO:0000313" key="2">
    <source>
        <dbReference type="EMBL" id="CAI9960666.1"/>
    </source>
</evidence>
<reference evidence="2" key="1">
    <citation type="submission" date="2023-06" db="EMBL/GenBank/DDBJ databases">
        <authorList>
            <person name="Kurt Z."/>
        </authorList>
    </citation>
    <scope>NUCLEOTIDE SEQUENCE</scope>
</reference>
<evidence type="ECO:0000256" key="1">
    <source>
        <dbReference type="SAM" id="MobiDB-lite"/>
    </source>
</evidence>
<feature type="region of interest" description="Disordered" evidence="1">
    <location>
        <begin position="484"/>
        <end position="603"/>
    </location>
</feature>
<evidence type="ECO:0000313" key="4">
    <source>
        <dbReference type="Proteomes" id="UP001642409"/>
    </source>
</evidence>